<reference evidence="1" key="1">
    <citation type="submission" date="2023-04" db="EMBL/GenBank/DDBJ databases">
        <title>Assessment of the microbiological origin of a defect in Grana Padano cheese.</title>
        <authorList>
            <person name="Zago M."/>
            <person name="Rossetti L."/>
            <person name="Bonvini B."/>
            <person name="Carminati D."/>
            <person name="Giraffa G."/>
        </authorList>
    </citation>
    <scope>NUCLEOTIDE SEQUENCE</scope>
    <source>
        <strain evidence="1">4990</strain>
    </source>
</reference>
<dbReference type="Gene3D" id="3.30.450.150">
    <property type="entry name" value="Haem-degrading domain"/>
    <property type="match status" value="1"/>
</dbReference>
<evidence type="ECO:0000313" key="1">
    <source>
        <dbReference type="EMBL" id="MDS1002338.1"/>
    </source>
</evidence>
<dbReference type="InterPro" id="IPR052517">
    <property type="entry name" value="GlcG_carb_metab_protein"/>
</dbReference>
<dbReference type="InterPro" id="IPR038084">
    <property type="entry name" value="PduO/GlcC-like_sf"/>
</dbReference>
<dbReference type="PANTHER" id="PTHR34309">
    <property type="entry name" value="SLR1406 PROTEIN"/>
    <property type="match status" value="1"/>
</dbReference>
<dbReference type="SUPFAM" id="SSF143744">
    <property type="entry name" value="GlcG-like"/>
    <property type="match status" value="1"/>
</dbReference>
<accession>A0AAE4FH02</accession>
<dbReference type="Pfam" id="PF03928">
    <property type="entry name" value="HbpS-like"/>
    <property type="match status" value="1"/>
</dbReference>
<dbReference type="PANTHER" id="PTHR34309:SF1">
    <property type="entry name" value="PROTEIN GLCG"/>
    <property type="match status" value="1"/>
</dbReference>
<dbReference type="InterPro" id="IPR005624">
    <property type="entry name" value="PduO/GlcC-like"/>
</dbReference>
<gene>
    <name evidence="1" type="ORF">P9J83_02315</name>
</gene>
<protein>
    <submittedName>
        <fullName evidence="1">Heme-binding protein</fullName>
    </submittedName>
</protein>
<sequence>MNVPVVFTAVDAGGNLMLLHRMENAFITSIDIATNKAFTALALKIPTNEVTPNIQPGASLYGLQLSNNCRIATFGGGFPIVVDGEIIGAVGVSGGTVEEDMEIAKYALEACK</sequence>
<dbReference type="Proteomes" id="UP001182303">
    <property type="component" value="Unassembled WGS sequence"/>
</dbReference>
<dbReference type="AlphaFoldDB" id="A0AAE4FH02"/>
<organism evidence="1 2">
    <name type="scientific">Clostridium sporogenes</name>
    <dbReference type="NCBI Taxonomy" id="1509"/>
    <lineage>
        <taxon>Bacteria</taxon>
        <taxon>Bacillati</taxon>
        <taxon>Bacillota</taxon>
        <taxon>Clostridia</taxon>
        <taxon>Eubacteriales</taxon>
        <taxon>Clostridiaceae</taxon>
        <taxon>Clostridium</taxon>
    </lineage>
</organism>
<comment type="caution">
    <text evidence="1">The sequence shown here is derived from an EMBL/GenBank/DDBJ whole genome shotgun (WGS) entry which is preliminary data.</text>
</comment>
<proteinExistence type="predicted"/>
<evidence type="ECO:0000313" key="2">
    <source>
        <dbReference type="Proteomes" id="UP001182303"/>
    </source>
</evidence>
<name>A0AAE4FH02_CLOSG</name>
<dbReference type="RefSeq" id="WP_310942749.1">
    <property type="nucleotide sequence ID" value="NZ_JARUIS010000002.1"/>
</dbReference>
<dbReference type="EMBL" id="JARUIS010000002">
    <property type="protein sequence ID" value="MDS1002338.1"/>
    <property type="molecule type" value="Genomic_DNA"/>
</dbReference>